<evidence type="ECO:0000256" key="5">
    <source>
        <dbReference type="SAM" id="MobiDB-lite"/>
    </source>
</evidence>
<organism evidence="7 8">
    <name type="scientific">Orbilia javanica</name>
    <dbReference type="NCBI Taxonomy" id="47235"/>
    <lineage>
        <taxon>Eukaryota</taxon>
        <taxon>Fungi</taxon>
        <taxon>Dikarya</taxon>
        <taxon>Ascomycota</taxon>
        <taxon>Pezizomycotina</taxon>
        <taxon>Orbiliomycetes</taxon>
        <taxon>Orbiliales</taxon>
        <taxon>Orbiliaceae</taxon>
        <taxon>Orbilia</taxon>
    </lineage>
</organism>
<keyword evidence="8" id="KW-1185">Reference proteome</keyword>
<feature type="compositionally biased region" description="Low complexity" evidence="5">
    <location>
        <begin position="450"/>
        <end position="472"/>
    </location>
</feature>
<dbReference type="AlphaFoldDB" id="A0AAN8N994"/>
<evidence type="ECO:0000256" key="3">
    <source>
        <dbReference type="ARBA" id="ARBA00022989"/>
    </source>
</evidence>
<feature type="region of interest" description="Disordered" evidence="5">
    <location>
        <begin position="514"/>
        <end position="536"/>
    </location>
</feature>
<dbReference type="SUPFAM" id="SSF117281">
    <property type="entry name" value="Kelch motif"/>
    <property type="match status" value="1"/>
</dbReference>
<comment type="subcellular location">
    <subcellularLocation>
        <location evidence="1">Membrane</location>
        <topology evidence="1">Single-pass membrane protein</topology>
    </subcellularLocation>
</comment>
<evidence type="ECO:0000256" key="4">
    <source>
        <dbReference type="ARBA" id="ARBA00023136"/>
    </source>
</evidence>
<dbReference type="GO" id="GO:0016020">
    <property type="term" value="C:membrane"/>
    <property type="evidence" value="ECO:0007669"/>
    <property type="project" value="UniProtKB-SubCell"/>
</dbReference>
<keyword evidence="3 6" id="KW-1133">Transmembrane helix</keyword>
<dbReference type="InterPro" id="IPR015915">
    <property type="entry name" value="Kelch-typ_b-propeller"/>
</dbReference>
<gene>
    <name evidence="7" type="ORF">TWF718_001151</name>
</gene>
<reference evidence="7 8" key="1">
    <citation type="submission" date="2019-10" db="EMBL/GenBank/DDBJ databases">
        <authorList>
            <person name="Palmer J.M."/>
        </authorList>
    </citation>
    <scope>NUCLEOTIDE SEQUENCE [LARGE SCALE GENOMIC DNA]</scope>
    <source>
        <strain evidence="7 8">TWF718</strain>
    </source>
</reference>
<keyword evidence="2 6" id="KW-0812">Transmembrane</keyword>
<sequence>MAVNITALDPTDNFCSVWNHAAIIYRDKLYIAQGNAVYRVGQAASGTNLVVEEGNNPWLRYLSLDDSFSIADIGSRIEIVPSDQYLPSLPARKNPLLWDISTSAFDEGGNRGLIIYSLGLPVGNISSSGSGNSLYYSIAGNRTSGPDFGGFSSPNGAISIDYPYSFEERTKFYASRNNYFDKDTGLGYVVGGMVGDTPTSSFLTYGPTSPAWRNSTLPWGVTAGDGAMGTFKINNRTIHVYTGGEVNGVNSDFDIARIFDSQSNTWYDQTLTGFQGRIPSPRRGSCTSVVAAQDGSSYQMLMFGGASDNESEAPFSELWALNIPSFTWVLLDNSATSNDAPHIPGGRFGSTCHLIRGNKLMVFGGSKVKVVNRFPGYSTCDLNANTGFIMNLNNVTWLQTYDGQEVDYTVPERVRAVIGGSPTGAATMGQPVDGFADPTLSEILRVPVQTPTTTGPGSNPTSTGPTNSSVPSDSGNGGLATGAIAGIAVAVVLIAIAGLFFLYRWTRSRKHRKLDGTDLDDLNGKSELPSLPNDLGYNEQQNIYKDHAGNVITRQELGGAPGAAVSPMELPAGYVIGSQGVMELPTKDLTHPVELPAHVPYTELPDRYSQQLPDLPSPPKAPGA</sequence>
<protein>
    <submittedName>
        <fullName evidence="7">Uncharacterized protein</fullName>
    </submittedName>
</protein>
<keyword evidence="4 6" id="KW-0472">Membrane</keyword>
<comment type="caution">
    <text evidence="7">The sequence shown here is derived from an EMBL/GenBank/DDBJ whole genome shotgun (WGS) entry which is preliminary data.</text>
</comment>
<dbReference type="CDD" id="cd12087">
    <property type="entry name" value="TM_EGFR-like"/>
    <property type="match status" value="1"/>
</dbReference>
<proteinExistence type="predicted"/>
<dbReference type="InterPro" id="IPR051694">
    <property type="entry name" value="Immunoregulatory_rcpt-like"/>
</dbReference>
<dbReference type="Gene3D" id="2.120.10.80">
    <property type="entry name" value="Kelch-type beta propeller"/>
    <property type="match status" value="1"/>
</dbReference>
<dbReference type="EMBL" id="JAVHNR010000001">
    <property type="protein sequence ID" value="KAK6356810.1"/>
    <property type="molecule type" value="Genomic_DNA"/>
</dbReference>
<evidence type="ECO:0000256" key="2">
    <source>
        <dbReference type="ARBA" id="ARBA00022692"/>
    </source>
</evidence>
<feature type="region of interest" description="Disordered" evidence="5">
    <location>
        <begin position="449"/>
        <end position="474"/>
    </location>
</feature>
<feature type="region of interest" description="Disordered" evidence="5">
    <location>
        <begin position="605"/>
        <end position="624"/>
    </location>
</feature>
<evidence type="ECO:0000256" key="1">
    <source>
        <dbReference type="ARBA" id="ARBA00004167"/>
    </source>
</evidence>
<dbReference type="Pfam" id="PF24681">
    <property type="entry name" value="Kelch_KLHDC2_KLHL20_DRC7"/>
    <property type="match status" value="1"/>
</dbReference>
<dbReference type="PANTHER" id="PTHR15549:SF26">
    <property type="entry name" value="AXIAL BUDDING PATTERN PROTEIN 2-RELATED"/>
    <property type="match status" value="1"/>
</dbReference>
<dbReference type="Proteomes" id="UP001313282">
    <property type="component" value="Unassembled WGS sequence"/>
</dbReference>
<dbReference type="PANTHER" id="PTHR15549">
    <property type="entry name" value="PAIRED IMMUNOGLOBULIN-LIKE TYPE 2 RECEPTOR"/>
    <property type="match status" value="1"/>
</dbReference>
<accession>A0AAN8N994</accession>
<feature type="transmembrane region" description="Helical" evidence="6">
    <location>
        <begin position="479"/>
        <end position="503"/>
    </location>
</feature>
<evidence type="ECO:0000256" key="6">
    <source>
        <dbReference type="SAM" id="Phobius"/>
    </source>
</evidence>
<name>A0AAN8N994_9PEZI</name>
<evidence type="ECO:0000313" key="7">
    <source>
        <dbReference type="EMBL" id="KAK6356810.1"/>
    </source>
</evidence>
<feature type="compositionally biased region" description="Pro residues" evidence="5">
    <location>
        <begin position="615"/>
        <end position="624"/>
    </location>
</feature>
<evidence type="ECO:0000313" key="8">
    <source>
        <dbReference type="Proteomes" id="UP001313282"/>
    </source>
</evidence>
<dbReference type="GO" id="GO:0071944">
    <property type="term" value="C:cell periphery"/>
    <property type="evidence" value="ECO:0007669"/>
    <property type="project" value="UniProtKB-ARBA"/>
</dbReference>